<dbReference type="EMBL" id="FONX01000034">
    <property type="protein sequence ID" value="SFF33245.1"/>
    <property type="molecule type" value="Genomic_DNA"/>
</dbReference>
<protein>
    <submittedName>
        <fullName evidence="2">Uncharacterized protein</fullName>
    </submittedName>
</protein>
<evidence type="ECO:0000313" key="2">
    <source>
        <dbReference type="EMBL" id="SFF33245.1"/>
    </source>
</evidence>
<reference evidence="3" key="1">
    <citation type="submission" date="2016-10" db="EMBL/GenBank/DDBJ databases">
        <authorList>
            <person name="Varghese N."/>
            <person name="Submissions S."/>
        </authorList>
    </citation>
    <scope>NUCLEOTIDE SEQUENCE [LARGE SCALE GENOMIC DNA]</scope>
    <source>
        <strain evidence="3">DSM 27981</strain>
    </source>
</reference>
<feature type="region of interest" description="Disordered" evidence="1">
    <location>
        <begin position="415"/>
        <end position="458"/>
    </location>
</feature>
<accession>A0A1I2HSV8</accession>
<evidence type="ECO:0000313" key="3">
    <source>
        <dbReference type="Proteomes" id="UP000199119"/>
    </source>
</evidence>
<organism evidence="2 3">
    <name type="scientific">Paracidovorax wautersii</name>
    <dbReference type="NCBI Taxonomy" id="1177982"/>
    <lineage>
        <taxon>Bacteria</taxon>
        <taxon>Pseudomonadati</taxon>
        <taxon>Pseudomonadota</taxon>
        <taxon>Betaproteobacteria</taxon>
        <taxon>Burkholderiales</taxon>
        <taxon>Comamonadaceae</taxon>
        <taxon>Paracidovorax</taxon>
    </lineage>
</organism>
<proteinExistence type="predicted"/>
<feature type="compositionally biased region" description="Low complexity" evidence="1">
    <location>
        <begin position="421"/>
        <end position="431"/>
    </location>
</feature>
<sequence>MSQFMESVRSRQQSAQSRGPGRELQANLCLQVTSYDLEAPDGGRVIGVAMSPEWARGHEFSVRMLTQEEAKATHRKDKSPAENAKFFSKQITIDKLANGQMVGRNQVDPIKVGSYIMAYGATKDGARPETGPAPWKAQYIDNFGNDASRRIETGMARVTVKPAHEYQGRYYGAQGSMELLYPGDAQVVTSFDGMKRFFDDYLPGEIDGVINDAIAVVRVVSDLPAVDGQQPRSQVFSGMVYSAKKELNVTVDSGSKVIKVPASGAETLKKVTNGKSGLARTVVAAMSGDTKGMSPQEQDMVAKLQADLAAGKVRIEVVPGRQIPIIGTSLEDLMRSNSKLANAAAKCQYKNADGVVVNGFVKMTTGVKVESRLGGGPDSVFVTSFAADVGAKGMSINSVITPNVKPEWGLSREAAAERDAQAAANSGADANPGVDADRDDDAAPQEPDRHAEASAPGM</sequence>
<gene>
    <name evidence="2" type="ORF">SAMN04489711_1344</name>
</gene>
<dbReference type="RefSeq" id="WP_139222971.1">
    <property type="nucleotide sequence ID" value="NZ_FONX01000034.1"/>
</dbReference>
<dbReference type="AlphaFoldDB" id="A0A1I2HSV8"/>
<evidence type="ECO:0000256" key="1">
    <source>
        <dbReference type="SAM" id="MobiDB-lite"/>
    </source>
</evidence>
<dbReference type="STRING" id="1177982.SAMN04489711_1344"/>
<name>A0A1I2HSV8_9BURK</name>
<keyword evidence="3" id="KW-1185">Reference proteome</keyword>
<feature type="region of interest" description="Disordered" evidence="1">
    <location>
        <begin position="1"/>
        <end position="22"/>
    </location>
</feature>
<dbReference type="Proteomes" id="UP000199119">
    <property type="component" value="Unassembled WGS sequence"/>
</dbReference>